<protein>
    <submittedName>
        <fullName evidence="1">Uncharacterized protein</fullName>
    </submittedName>
</protein>
<dbReference type="EMBL" id="CM042062">
    <property type="protein sequence ID" value="KAI3669505.1"/>
    <property type="molecule type" value="Genomic_DNA"/>
</dbReference>
<comment type="caution">
    <text evidence="1">The sequence shown here is derived from an EMBL/GenBank/DDBJ whole genome shotgun (WGS) entry which is preliminary data.</text>
</comment>
<proteinExistence type="predicted"/>
<organism evidence="1 2">
    <name type="scientific">Arctium lappa</name>
    <name type="common">Greater burdock</name>
    <name type="synonym">Lappa major</name>
    <dbReference type="NCBI Taxonomy" id="4217"/>
    <lineage>
        <taxon>Eukaryota</taxon>
        <taxon>Viridiplantae</taxon>
        <taxon>Streptophyta</taxon>
        <taxon>Embryophyta</taxon>
        <taxon>Tracheophyta</taxon>
        <taxon>Spermatophyta</taxon>
        <taxon>Magnoliopsida</taxon>
        <taxon>eudicotyledons</taxon>
        <taxon>Gunneridae</taxon>
        <taxon>Pentapetalae</taxon>
        <taxon>asterids</taxon>
        <taxon>campanulids</taxon>
        <taxon>Asterales</taxon>
        <taxon>Asteraceae</taxon>
        <taxon>Carduoideae</taxon>
        <taxon>Cardueae</taxon>
        <taxon>Arctiinae</taxon>
        <taxon>Arctium</taxon>
    </lineage>
</organism>
<reference evidence="1 2" key="2">
    <citation type="journal article" date="2022" name="Mol. Ecol. Resour.">
        <title>The genomes of chicory, endive, great burdock and yacon provide insights into Asteraceae paleo-polyploidization history and plant inulin production.</title>
        <authorList>
            <person name="Fan W."/>
            <person name="Wang S."/>
            <person name="Wang H."/>
            <person name="Wang A."/>
            <person name="Jiang F."/>
            <person name="Liu H."/>
            <person name="Zhao H."/>
            <person name="Xu D."/>
            <person name="Zhang Y."/>
        </authorList>
    </citation>
    <scope>NUCLEOTIDE SEQUENCE [LARGE SCALE GENOMIC DNA]</scope>
    <source>
        <strain evidence="2">cv. Niubang</strain>
    </source>
</reference>
<reference evidence="2" key="1">
    <citation type="journal article" date="2022" name="Mol. Ecol. Resour.">
        <title>The genomes of chicory, endive, great burdock and yacon provide insights into Asteraceae palaeo-polyploidization history and plant inulin production.</title>
        <authorList>
            <person name="Fan W."/>
            <person name="Wang S."/>
            <person name="Wang H."/>
            <person name="Wang A."/>
            <person name="Jiang F."/>
            <person name="Liu H."/>
            <person name="Zhao H."/>
            <person name="Xu D."/>
            <person name="Zhang Y."/>
        </authorList>
    </citation>
    <scope>NUCLEOTIDE SEQUENCE [LARGE SCALE GENOMIC DNA]</scope>
    <source>
        <strain evidence="2">cv. Niubang</strain>
    </source>
</reference>
<evidence type="ECO:0000313" key="1">
    <source>
        <dbReference type="EMBL" id="KAI3669505.1"/>
    </source>
</evidence>
<sequence length="866" mass="100902">MMKEFIIEAQPSIRNLETQVGQLALEMRQRLVGSLPSDIEFPHREVQKPQEGILACVPQPMTSSDTSSTLPYRTKLKLIIQCGIRKSQFVKSVESASLTLRQVTIRKLWSATSEYEQWKDRFLDFIDKHDNGEYKKQSIDEGVMKSITVIVPDDEDDTSDSGDGTETREPKTKKVVVDIFNYSTEQKKRYKADKQARSLLLQSIPNEIYIKIDSYKDTAKKMCYEEFKAKDGESLEDIYDKLVSLLNELAKNKHTRRMKQMKDLNDIPLHEVYETLQQNEEEVEEQREEKKRSEKPVTDFVALMVEKKKEKKDKKKKKKVVVLDSDDSESADSYSDDGESLKQALILLTRSFKKKFYKKYGSNSQRYASGSRNYEHKERVEGKRYEDRRKPKVRNSDYYKNEMLLAKQKEAGKALMAEDDHWMDLNDSEGESDKVTHMCLIGKQVTYDESDDDTLEEVNNLSKSDYLKRMESMMVELQDLQAKLKKEKGVVAKKRQTISDLNKDIARKKIWTKSSEEVERKEDSNRKDTTKMQLLLCYDKLNDSFLTEQPKFLSKDYFQSYSIEEMEAKPVEAKIYVPPLILESKIYELESTLIDERILCSKEFKDFMFPKSSEASHSIYDDDLFDDEVDFLNSEDVFEVGESSSKVDDTVPMSTYYAKVKKQKKKHPQKRTNTDMRYIRSEVKLEWRPKKIEESTKSFSVLDCNRSTVSSTDVVDHIASNKSKLVLPCKTRHMWYLDSGYSKHMTGQKDILSNYIEKFCGNLRFGNDHFSPILGYGDVVQENITIKKSTSDLLELLHMDLWGPMHTQSINGKKYVSVIVDDYSRYTWVKFLRSKDETPDVIISFLKSDQVNMQRTLKLIRTDNGT</sequence>
<evidence type="ECO:0000313" key="2">
    <source>
        <dbReference type="Proteomes" id="UP001055879"/>
    </source>
</evidence>
<gene>
    <name evidence="1" type="ORF">L6452_40741</name>
</gene>
<keyword evidence="2" id="KW-1185">Reference proteome</keyword>
<name>A0ACB8XNB4_ARCLA</name>
<dbReference type="Proteomes" id="UP001055879">
    <property type="component" value="Linkage Group LG16"/>
</dbReference>
<accession>A0ACB8XNB4</accession>